<dbReference type="Proteomes" id="UP000002318">
    <property type="component" value="Chromosome"/>
</dbReference>
<dbReference type="FunFam" id="3.90.400.10:FF:000002">
    <property type="entry name" value="Sucrose isomerase"/>
    <property type="match status" value="1"/>
</dbReference>
<dbReference type="HOGENOM" id="CLU_006462_2_3_12"/>
<evidence type="ECO:0000313" key="5">
    <source>
        <dbReference type="EMBL" id="ADK81848.1"/>
    </source>
</evidence>
<evidence type="ECO:0000313" key="6">
    <source>
        <dbReference type="Proteomes" id="UP000002318"/>
    </source>
</evidence>
<dbReference type="CAZy" id="GH13">
    <property type="family name" value="Glycoside Hydrolase Family 13"/>
</dbReference>
<dbReference type="NCBIfam" id="NF008183">
    <property type="entry name" value="PRK10933.1"/>
    <property type="match status" value="1"/>
</dbReference>
<comment type="similarity">
    <text evidence="1">Belongs to the glycosyl hydrolase 13 family.</text>
</comment>
<dbReference type="PANTHER" id="PTHR10357">
    <property type="entry name" value="ALPHA-AMYLASE FAMILY MEMBER"/>
    <property type="match status" value="1"/>
</dbReference>
<dbReference type="Pfam" id="PF00128">
    <property type="entry name" value="Alpha-amylase"/>
    <property type="match status" value="1"/>
</dbReference>
<reference evidence="5 6" key="1">
    <citation type="journal article" date="2010" name="Stand. Genomic Sci.">
        <title>Complete genome sequence of Spirochaeta smaragdinae type strain (SEBR 4228).</title>
        <authorList>
            <person name="Mavromatis K."/>
            <person name="Yasawong M."/>
            <person name="Chertkov O."/>
            <person name="Lapidus A."/>
            <person name="Lucas S."/>
            <person name="Nolan M."/>
            <person name="Del Rio T.G."/>
            <person name="Tice H."/>
            <person name="Cheng J.F."/>
            <person name="Pitluck S."/>
            <person name="Liolios K."/>
            <person name="Ivanova N."/>
            <person name="Tapia R."/>
            <person name="Han C."/>
            <person name="Bruce D."/>
            <person name="Goodwin L."/>
            <person name="Pati A."/>
            <person name="Chen A."/>
            <person name="Palaniappan K."/>
            <person name="Land M."/>
            <person name="Hauser L."/>
            <person name="Chang Y.J."/>
            <person name="Jeffries C.D."/>
            <person name="Detter J.C."/>
            <person name="Rohde M."/>
            <person name="Brambilla E."/>
            <person name="Spring S."/>
            <person name="Goker M."/>
            <person name="Sikorski J."/>
            <person name="Woyke T."/>
            <person name="Bristow J."/>
            <person name="Eisen J.A."/>
            <person name="Markowitz V."/>
            <person name="Hugenholtz P."/>
            <person name="Klenk H.P."/>
            <person name="Kyrpides N.C."/>
        </authorList>
    </citation>
    <scope>NUCLEOTIDE SEQUENCE [LARGE SCALE GENOMIC DNA]</scope>
    <source>
        <strain evidence="6">DSM 11293 / JCM 15392 / SEBR 4228</strain>
    </source>
</reference>
<name>E1R8U1_SEDSS</name>
<dbReference type="GO" id="GO:0004556">
    <property type="term" value="F:alpha-amylase activity"/>
    <property type="evidence" value="ECO:0007669"/>
    <property type="project" value="TreeGrafter"/>
</dbReference>
<dbReference type="STRING" id="573413.Spirs_2744"/>
<evidence type="ECO:0000256" key="1">
    <source>
        <dbReference type="ARBA" id="ARBA00008061"/>
    </source>
</evidence>
<dbReference type="AlphaFoldDB" id="E1R8U1"/>
<dbReference type="EMBL" id="CP002116">
    <property type="protein sequence ID" value="ADK81848.1"/>
    <property type="molecule type" value="Genomic_DNA"/>
</dbReference>
<dbReference type="InterPro" id="IPR006047">
    <property type="entry name" value="GH13_cat_dom"/>
</dbReference>
<dbReference type="FunFam" id="3.20.20.80:FF:000064">
    <property type="entry name" value="Oligo-1,6-glucosidase"/>
    <property type="match status" value="2"/>
</dbReference>
<dbReference type="Gene3D" id="3.20.20.80">
    <property type="entry name" value="Glycosidases"/>
    <property type="match status" value="1"/>
</dbReference>
<accession>E1R8U1</accession>
<sequence length="574" mass="65934">MKSGAEHERRWWKEGVVYQIYPRSFADSNGDGIGDVRGIINHLDYLKWLGIDIVWLNPIYRSPNDDNGYDISDYRSIMEDFGTMSDFDELLTGLHDRGIRLIMDLVVNHTSDEHQWFIESRKSRDNPYRNYYIWRPPAADGGVPNDWQSFFEGPAWDFDEATGEYYLHLFSKKQPDLNWENERVREEVYDLMGFWLDKGIDGFRMDVINLISKRPGLPNSRKGSTSRIVGGEHFINGPRLEAYLSQLRGKVLDGRDIMTVGETPDVTPEIGLRYVGKEQGALNMLFSFEHMDIDFGKGGSWDIDSWTPAELFSIFARWQMALNGKGWNSLFLNNHDQPRQVSRFGDDGVYRNRSAKLLALFLHTLQGTPYVYQGEEIGMANVPFTSIDECRDISSRNYWKRAVQEGQNKEEVFRRILYRGRDNARTPMQWNDSPHAGFSSVEPWIACNPDYHRINVSMQKTQEDSILWFYRRLIALRKVHPVFAYGSFEEIAGSSGGLIAYRREDGPSQETLLVVLNWSGDQAVQSPAVNRAIKETEGDRILLTSCEDDPNRLTALAAGEPFLPWEAVAILCDG</sequence>
<dbReference type="KEGG" id="ssm:Spirs_2744"/>
<dbReference type="CDD" id="cd11333">
    <property type="entry name" value="AmyAc_SI_OligoGlu_DGase"/>
    <property type="match status" value="1"/>
</dbReference>
<keyword evidence="6" id="KW-1185">Reference proteome</keyword>
<protein>
    <submittedName>
        <fullName evidence="5">Alpha amylase catalytic region</fullName>
        <ecNumber evidence="5">3.2.1.10</ecNumber>
    </submittedName>
</protein>
<dbReference type="InterPro" id="IPR045857">
    <property type="entry name" value="O16G_dom_2"/>
</dbReference>
<evidence type="ECO:0000256" key="3">
    <source>
        <dbReference type="ARBA" id="ARBA00023295"/>
    </source>
</evidence>
<dbReference type="InterPro" id="IPR017853">
    <property type="entry name" value="GH"/>
</dbReference>
<dbReference type="Gene3D" id="3.90.400.10">
    <property type="entry name" value="Oligo-1,6-glucosidase, Domain 2"/>
    <property type="match status" value="1"/>
</dbReference>
<dbReference type="PANTHER" id="PTHR10357:SF184">
    <property type="entry name" value="OLIGO-1,6-GLUCOSIDASE 1"/>
    <property type="match status" value="1"/>
</dbReference>
<feature type="domain" description="Glycosyl hydrolase family 13 catalytic" evidence="4">
    <location>
        <begin position="19"/>
        <end position="425"/>
    </location>
</feature>
<evidence type="ECO:0000259" key="4">
    <source>
        <dbReference type="SMART" id="SM00642"/>
    </source>
</evidence>
<keyword evidence="3 5" id="KW-0326">Glycosidase</keyword>
<dbReference type="SUPFAM" id="SSF51445">
    <property type="entry name" value="(Trans)glycosidases"/>
    <property type="match status" value="1"/>
</dbReference>
<keyword evidence="2 5" id="KW-0378">Hydrolase</keyword>
<evidence type="ECO:0000256" key="2">
    <source>
        <dbReference type="ARBA" id="ARBA00022801"/>
    </source>
</evidence>
<dbReference type="eggNOG" id="COG0366">
    <property type="taxonomic scope" value="Bacteria"/>
</dbReference>
<organism evidence="5 6">
    <name type="scientific">Sediminispirochaeta smaragdinae (strain DSM 11293 / JCM 15392 / SEBR 4228)</name>
    <name type="common">Spirochaeta smaragdinae</name>
    <dbReference type="NCBI Taxonomy" id="573413"/>
    <lineage>
        <taxon>Bacteria</taxon>
        <taxon>Pseudomonadati</taxon>
        <taxon>Spirochaetota</taxon>
        <taxon>Spirochaetia</taxon>
        <taxon>Spirochaetales</taxon>
        <taxon>Spirochaetaceae</taxon>
        <taxon>Sediminispirochaeta</taxon>
    </lineage>
</organism>
<dbReference type="GO" id="GO:0004574">
    <property type="term" value="F:oligo-1,6-glucosidase activity"/>
    <property type="evidence" value="ECO:0007669"/>
    <property type="project" value="UniProtKB-EC"/>
</dbReference>
<dbReference type="OrthoDB" id="9805159at2"/>
<proteinExistence type="inferred from homology"/>
<dbReference type="RefSeq" id="WP_013255309.1">
    <property type="nucleotide sequence ID" value="NC_014364.1"/>
</dbReference>
<dbReference type="GO" id="GO:0009313">
    <property type="term" value="P:oligosaccharide catabolic process"/>
    <property type="evidence" value="ECO:0007669"/>
    <property type="project" value="TreeGrafter"/>
</dbReference>
<gene>
    <name evidence="5" type="ordered locus">Spirs_2744</name>
</gene>
<dbReference type="EC" id="3.2.1.10" evidence="5"/>
<dbReference type="SMART" id="SM00642">
    <property type="entry name" value="Aamy"/>
    <property type="match status" value="1"/>
</dbReference>